<evidence type="ECO:0000259" key="7">
    <source>
        <dbReference type="PROSITE" id="PS50885"/>
    </source>
</evidence>
<proteinExistence type="inferred from homology"/>
<keyword evidence="5" id="KW-0472">Membrane</keyword>
<keyword evidence="5" id="KW-0812">Transmembrane</keyword>
<dbReference type="InterPro" id="IPR004089">
    <property type="entry name" value="MCPsignal_dom"/>
</dbReference>
<feature type="coiled-coil region" evidence="4">
    <location>
        <begin position="494"/>
        <end position="521"/>
    </location>
</feature>
<evidence type="ECO:0000256" key="4">
    <source>
        <dbReference type="SAM" id="Coils"/>
    </source>
</evidence>
<name>A0ABS2MPU0_9FIRM</name>
<comment type="caution">
    <text evidence="8">The sequence shown here is derived from an EMBL/GenBank/DDBJ whole genome shotgun (WGS) entry which is preliminary data.</text>
</comment>
<evidence type="ECO:0000313" key="9">
    <source>
        <dbReference type="Proteomes" id="UP000767854"/>
    </source>
</evidence>
<evidence type="ECO:0000259" key="6">
    <source>
        <dbReference type="PROSITE" id="PS50111"/>
    </source>
</evidence>
<dbReference type="SMART" id="SM00304">
    <property type="entry name" value="HAMP"/>
    <property type="match status" value="1"/>
</dbReference>
<dbReference type="Pfam" id="PF00672">
    <property type="entry name" value="HAMP"/>
    <property type="match status" value="1"/>
</dbReference>
<evidence type="ECO:0000256" key="3">
    <source>
        <dbReference type="PROSITE-ProRule" id="PRU00284"/>
    </source>
</evidence>
<dbReference type="PROSITE" id="PS50885">
    <property type="entry name" value="HAMP"/>
    <property type="match status" value="1"/>
</dbReference>
<dbReference type="SUPFAM" id="SSF58104">
    <property type="entry name" value="Methyl-accepting chemotaxis protein (MCP) signaling domain"/>
    <property type="match status" value="1"/>
</dbReference>
<dbReference type="Gene3D" id="1.10.287.950">
    <property type="entry name" value="Methyl-accepting chemotaxis protein"/>
    <property type="match status" value="1"/>
</dbReference>
<feature type="domain" description="HAMP" evidence="7">
    <location>
        <begin position="214"/>
        <end position="268"/>
    </location>
</feature>
<keyword evidence="1 3" id="KW-0807">Transducer</keyword>
<dbReference type="Gene3D" id="6.10.340.10">
    <property type="match status" value="1"/>
</dbReference>
<keyword evidence="9" id="KW-1185">Reference proteome</keyword>
<evidence type="ECO:0000256" key="5">
    <source>
        <dbReference type="SAM" id="Phobius"/>
    </source>
</evidence>
<comment type="similarity">
    <text evidence="2">Belongs to the methyl-accepting chemotaxis (MCP) protein family.</text>
</comment>
<dbReference type="PANTHER" id="PTHR32089">
    <property type="entry name" value="METHYL-ACCEPTING CHEMOTAXIS PROTEIN MCPB"/>
    <property type="match status" value="1"/>
</dbReference>
<keyword evidence="5" id="KW-1133">Transmembrane helix</keyword>
<gene>
    <name evidence="8" type="ORF">JOC49_000955</name>
</gene>
<evidence type="ECO:0000256" key="1">
    <source>
        <dbReference type="ARBA" id="ARBA00023224"/>
    </source>
</evidence>
<dbReference type="CDD" id="cd06225">
    <property type="entry name" value="HAMP"/>
    <property type="match status" value="1"/>
</dbReference>
<reference evidence="8 9" key="1">
    <citation type="submission" date="2021-01" db="EMBL/GenBank/DDBJ databases">
        <title>Genomic Encyclopedia of Type Strains, Phase IV (KMG-IV): sequencing the most valuable type-strain genomes for metagenomic binning, comparative biology and taxonomic classification.</title>
        <authorList>
            <person name="Goeker M."/>
        </authorList>
    </citation>
    <scope>NUCLEOTIDE SEQUENCE [LARGE SCALE GENOMIC DNA]</scope>
    <source>
        <strain evidence="8 9">DSM 24436</strain>
    </source>
</reference>
<dbReference type="Pfam" id="PF00015">
    <property type="entry name" value="MCPsignal"/>
    <property type="match status" value="1"/>
</dbReference>
<protein>
    <submittedName>
        <fullName evidence="8">Methyl-accepting chemotaxis protein</fullName>
    </submittedName>
</protein>
<sequence>MKMKKRKKLGRQISKRVFLALLIVFIIGGVLITSLIFDKVSSFADSTFDTVGTSLQKSIEGFEVSTFLDGEKEMNHYNRLVSDMDQLQKNIQFFSDRLLFITQSNENLVYIHGLEGDKIYTAGTIVENPEADLLNVFATGEAYKSEINLKTILSREPMDFYLPIRDASGKIVAIHMTIKSELILLLLGLILGVLILTLGVILFTVNITVGLVIASEMRQMSELVDRVKEISNLEGDLTKRIKLKSNNEIGEMADHINALLETIQNLMITIRDSSIFLNTSTSDFTRSMGLAEELTSIIETSVTENQVGIVKRSESIEHMNSNIQTINQTVSSVALKTQNLSKIAENTNDEVNNGKELMSSMRSFVMSSIQQVTDTGEKVSTLENKSEEIGKIVESIRGVANQTNLLALNASIEAARAGEHGKGFSVVAEEVRKLAEETALQANSIEAIIKSIQSQVSETQNSMSSTLSIINQEGDMVQTLEKQYSNIIEAIINVAKMIKSVENATEEIQQQSIEVTDEMDNLKGYFSESDQSIASMMREVLNQNKNIQSMSSQTHELSKISKQLNQLIIKLKLS</sequence>
<feature type="transmembrane region" description="Helical" evidence="5">
    <location>
        <begin position="182"/>
        <end position="213"/>
    </location>
</feature>
<dbReference type="SMART" id="SM00283">
    <property type="entry name" value="MA"/>
    <property type="match status" value="1"/>
</dbReference>
<dbReference type="Proteomes" id="UP000767854">
    <property type="component" value="Unassembled WGS sequence"/>
</dbReference>
<evidence type="ECO:0000256" key="2">
    <source>
        <dbReference type="ARBA" id="ARBA00029447"/>
    </source>
</evidence>
<evidence type="ECO:0000313" key="8">
    <source>
        <dbReference type="EMBL" id="MBM7561435.1"/>
    </source>
</evidence>
<dbReference type="PANTHER" id="PTHR32089:SF112">
    <property type="entry name" value="LYSOZYME-LIKE PROTEIN-RELATED"/>
    <property type="match status" value="1"/>
</dbReference>
<dbReference type="PROSITE" id="PS50111">
    <property type="entry name" value="CHEMOTAXIS_TRANSDUC_2"/>
    <property type="match status" value="1"/>
</dbReference>
<dbReference type="InterPro" id="IPR003660">
    <property type="entry name" value="HAMP_dom"/>
</dbReference>
<organism evidence="8 9">
    <name type="scientific">Fusibacter tunisiensis</name>
    <dbReference type="NCBI Taxonomy" id="1008308"/>
    <lineage>
        <taxon>Bacteria</taxon>
        <taxon>Bacillati</taxon>
        <taxon>Bacillota</taxon>
        <taxon>Clostridia</taxon>
        <taxon>Eubacteriales</taxon>
        <taxon>Eubacteriales Family XII. Incertae Sedis</taxon>
        <taxon>Fusibacter</taxon>
    </lineage>
</organism>
<keyword evidence="4" id="KW-0175">Coiled coil</keyword>
<feature type="domain" description="Methyl-accepting transducer" evidence="6">
    <location>
        <begin position="287"/>
        <end position="523"/>
    </location>
</feature>
<dbReference type="EMBL" id="JAFBDT010000005">
    <property type="protein sequence ID" value="MBM7561435.1"/>
    <property type="molecule type" value="Genomic_DNA"/>
</dbReference>
<accession>A0ABS2MPU0</accession>